<dbReference type="AlphaFoldDB" id="A0A842HTN4"/>
<evidence type="ECO:0000313" key="2">
    <source>
        <dbReference type="Proteomes" id="UP000545386"/>
    </source>
</evidence>
<evidence type="ECO:0000313" key="1">
    <source>
        <dbReference type="EMBL" id="MBC2770581.1"/>
    </source>
</evidence>
<organism evidence="1 2">
    <name type="scientific">Pusillimonas minor</name>
    <dbReference type="NCBI Taxonomy" id="2697024"/>
    <lineage>
        <taxon>Bacteria</taxon>
        <taxon>Pseudomonadati</taxon>
        <taxon>Pseudomonadota</taxon>
        <taxon>Betaproteobacteria</taxon>
        <taxon>Burkholderiales</taxon>
        <taxon>Alcaligenaceae</taxon>
        <taxon>Pusillimonas</taxon>
    </lineage>
</organism>
<dbReference type="InterPro" id="IPR014985">
    <property type="entry name" value="WbqC"/>
</dbReference>
<comment type="caution">
    <text evidence="1">The sequence shown here is derived from an EMBL/GenBank/DDBJ whole genome shotgun (WGS) entry which is preliminary data.</text>
</comment>
<proteinExistence type="predicted"/>
<dbReference type="Proteomes" id="UP000545386">
    <property type="component" value="Unassembled WGS sequence"/>
</dbReference>
<reference evidence="1 2" key="1">
    <citation type="submission" date="2020-08" db="EMBL/GenBank/DDBJ databases">
        <title>Paraeoetvoesia sp. YC-7-48 draft genome sequence.</title>
        <authorList>
            <person name="Yao L."/>
        </authorList>
    </citation>
    <scope>NUCLEOTIDE SEQUENCE [LARGE SCALE GENOMIC DNA]</scope>
    <source>
        <strain evidence="2">YC-7-48</strain>
    </source>
</reference>
<dbReference type="Pfam" id="PF08889">
    <property type="entry name" value="WbqC"/>
    <property type="match status" value="1"/>
</dbReference>
<keyword evidence="2" id="KW-1185">Reference proteome</keyword>
<sequence length="231" mass="25809">MAIMQPTYLPWSGYFGLMQSVDVFVLLDSVQFARRSWQQRNQIKTANGAQWLSVPVQSKGKRDQLICEVELDKSSGFAATHRRSIEMSYAKTPYFRQYADTLLPLLDNSSPLLADMTIALILQLKAQLGIETRVMRASELDGSGAKADLLASLCRQISATAYVSPPGSKGYLDESDAFEQIGVPVQYFEFKHPQYPQPFGEFLPYMSIIDMLFNCGERSSALIQGASEVLQ</sequence>
<accession>A0A842HTN4</accession>
<name>A0A842HTN4_9BURK</name>
<protein>
    <submittedName>
        <fullName evidence="1">WbqC family protein</fullName>
    </submittedName>
</protein>
<gene>
    <name evidence="1" type="ORF">GTU67_11760</name>
</gene>
<dbReference type="EMBL" id="JACJUU010000010">
    <property type="protein sequence ID" value="MBC2770581.1"/>
    <property type="molecule type" value="Genomic_DNA"/>
</dbReference>